<dbReference type="GO" id="GO:0120147">
    <property type="term" value="F:formylglycine-generating oxidase activity"/>
    <property type="evidence" value="ECO:0007669"/>
    <property type="project" value="TreeGrafter"/>
</dbReference>
<dbReference type="PANTHER" id="PTHR23150">
    <property type="entry name" value="SULFATASE MODIFYING FACTOR 1, 2"/>
    <property type="match status" value="1"/>
</dbReference>
<name>A0A940DJF0_9BACT</name>
<dbReference type="PANTHER" id="PTHR23150:SF19">
    <property type="entry name" value="FORMYLGLYCINE-GENERATING ENZYME"/>
    <property type="match status" value="1"/>
</dbReference>
<dbReference type="Proteomes" id="UP000712007">
    <property type="component" value="Unassembled WGS sequence"/>
</dbReference>
<gene>
    <name evidence="3" type="ORF">IAC51_05350</name>
</gene>
<protein>
    <submittedName>
        <fullName evidence="3">SUMF1/EgtB/PvdO family nonheme iron enzyme</fullName>
    </submittedName>
</protein>
<evidence type="ECO:0000313" key="3">
    <source>
        <dbReference type="EMBL" id="MBO8440059.1"/>
    </source>
</evidence>
<proteinExistence type="predicted"/>
<dbReference type="InterPro" id="IPR016187">
    <property type="entry name" value="CTDL_fold"/>
</dbReference>
<evidence type="ECO:0000256" key="1">
    <source>
        <dbReference type="SAM" id="SignalP"/>
    </source>
</evidence>
<dbReference type="Pfam" id="PF03781">
    <property type="entry name" value="FGE-sulfatase"/>
    <property type="match status" value="1"/>
</dbReference>
<dbReference type="InterPro" id="IPR051043">
    <property type="entry name" value="Sulfatase_Mod_Factor_Kinase"/>
</dbReference>
<reference evidence="3" key="2">
    <citation type="journal article" date="2021" name="PeerJ">
        <title>Extensive microbial diversity within the chicken gut microbiome revealed by metagenomics and culture.</title>
        <authorList>
            <person name="Gilroy R."/>
            <person name="Ravi A."/>
            <person name="Getino M."/>
            <person name="Pursley I."/>
            <person name="Horton D.L."/>
            <person name="Alikhan N.F."/>
            <person name="Baker D."/>
            <person name="Gharbi K."/>
            <person name="Hall N."/>
            <person name="Watson M."/>
            <person name="Adriaenssens E.M."/>
            <person name="Foster-Nyarko E."/>
            <person name="Jarju S."/>
            <person name="Secka A."/>
            <person name="Antonio M."/>
            <person name="Oren A."/>
            <person name="Chaudhuri R.R."/>
            <person name="La Ragione R."/>
            <person name="Hildebrand F."/>
            <person name="Pallen M.J."/>
        </authorList>
    </citation>
    <scope>NUCLEOTIDE SEQUENCE</scope>
    <source>
        <strain evidence="3">3924</strain>
    </source>
</reference>
<dbReference type="InterPro" id="IPR036465">
    <property type="entry name" value="vWFA_dom_sf"/>
</dbReference>
<evidence type="ECO:0000313" key="4">
    <source>
        <dbReference type="Proteomes" id="UP000712007"/>
    </source>
</evidence>
<dbReference type="EMBL" id="JADIMV010000091">
    <property type="protein sequence ID" value="MBO8440059.1"/>
    <property type="molecule type" value="Genomic_DNA"/>
</dbReference>
<feature type="chain" id="PRO_5036797604" evidence="1">
    <location>
        <begin position="20"/>
        <end position="671"/>
    </location>
</feature>
<organism evidence="3 4">
    <name type="scientific">Candidatus Aphodosoma intestinipullorum</name>
    <dbReference type="NCBI Taxonomy" id="2840674"/>
    <lineage>
        <taxon>Bacteria</taxon>
        <taxon>Pseudomonadati</taxon>
        <taxon>Bacteroidota</taxon>
        <taxon>Bacteroidia</taxon>
        <taxon>Bacteroidales</taxon>
        <taxon>Candidatus Aphodosoma</taxon>
    </lineage>
</organism>
<comment type="caution">
    <text evidence="3">The sequence shown here is derived from an EMBL/GenBank/DDBJ whole genome shotgun (WGS) entry which is preliminary data.</text>
</comment>
<dbReference type="SUPFAM" id="SSF53300">
    <property type="entry name" value="vWA-like"/>
    <property type="match status" value="1"/>
</dbReference>
<accession>A0A940DJF0</accession>
<dbReference type="InterPro" id="IPR005532">
    <property type="entry name" value="SUMF_dom"/>
</dbReference>
<feature type="domain" description="Sulfatase-modifying factor enzyme-like" evidence="2">
    <location>
        <begin position="406"/>
        <end position="626"/>
    </location>
</feature>
<feature type="signal peptide" evidence="1">
    <location>
        <begin position="1"/>
        <end position="19"/>
    </location>
</feature>
<evidence type="ECO:0000259" key="2">
    <source>
        <dbReference type="Pfam" id="PF03781"/>
    </source>
</evidence>
<dbReference type="Gene3D" id="3.40.50.410">
    <property type="entry name" value="von Willebrand factor, type A domain"/>
    <property type="match status" value="1"/>
</dbReference>
<dbReference type="AlphaFoldDB" id="A0A940DJF0"/>
<sequence>MKRTIFALAAVLIALTATAQEEKTRTMQVFYNGKMIYTRNVAYVDSINFLLENKHEGEGSGEGQEGDSAQIYVGVVAFNKDTEQLPITSNLDNARMFINGLVNDMNFTSFAYAVSEGNKLFDAEGLPQFDKIFMLNFSDGTDNYSNRKWGDEGRMVGPANVYDTARYDLMQRAGLNSYAIGFGDDVGFREMMRKIVIGSGSYHNAVSSAQLQPTFNEIANAIIASSKNVMLKTNSGYYFEGSYKYFRFTFTADGGLRDTIYTKMWGTPTDGYTLEVTQAGKYVQFDSPAYGLENTATGKVEIPLNNLKFISEGEEIQFKVKVEVSFDDKIYYYEVEEASTAESISKRIAVVLVLDCSTSMGESFAPMQEAAIDFIETLVKMDISQGGDVNAKFEDYTENLNGVEFKMVAVEGGFCVLGSQSANPELPNYDANSSLITRNAMIKDFYIGETEVTQELWEYVMGAHYASEFPAGAEKMYLDPAFDENCNLVETGGSMSCVYISVSDAEYGDGDDYPVYRVSYNDITGEHGFLDRLNALTGKEYRLPTSDEWEYAARGGQKNQYTRETTDKDGNPSSAELYLYAGSNDIDEVAWYDGNSGGPTHRVKSKAPNDLGLYDMSGNVFEYVSNSGFHGGAFIYDETYCRLPSGPYFWGGDTYMDIRYEAIGFRIVLVR</sequence>
<dbReference type="SUPFAM" id="SSF56436">
    <property type="entry name" value="C-type lectin-like"/>
    <property type="match status" value="1"/>
</dbReference>
<dbReference type="Gene3D" id="3.90.1580.10">
    <property type="entry name" value="paralog of FGE (formylglycine-generating enzyme)"/>
    <property type="match status" value="1"/>
</dbReference>
<reference evidence="3" key="1">
    <citation type="submission" date="2020-10" db="EMBL/GenBank/DDBJ databases">
        <authorList>
            <person name="Gilroy R."/>
        </authorList>
    </citation>
    <scope>NUCLEOTIDE SEQUENCE</scope>
    <source>
        <strain evidence="3">3924</strain>
    </source>
</reference>
<dbReference type="InterPro" id="IPR042095">
    <property type="entry name" value="SUMF_sf"/>
</dbReference>
<keyword evidence="1" id="KW-0732">Signal</keyword>